<reference evidence="2" key="1">
    <citation type="submission" date="2021-05" db="EMBL/GenBank/DDBJ databases">
        <authorList>
            <person name="Alioto T."/>
            <person name="Alioto T."/>
            <person name="Gomez Garrido J."/>
        </authorList>
    </citation>
    <scope>NUCLEOTIDE SEQUENCE</scope>
</reference>
<dbReference type="AlphaFoldDB" id="A0A8D9EQ22"/>
<sequence length="122" mass="13179">MASKNTPFQVTLALTAIGLTYFLLQSEATKKSVQMIKGTLSVTDLCVNNKVDSCTGLTLDQATGICNTSNKFTLNFTEIEEVQCDGATCHLGIATNDPKHTVVIECHQNGTIASCTCYFYSK</sequence>
<keyword evidence="1" id="KW-0732">Signal</keyword>
<protein>
    <submittedName>
        <fullName evidence="2">Uncharacterized protein</fullName>
    </submittedName>
</protein>
<dbReference type="EMBL" id="HBUF01559769">
    <property type="protein sequence ID" value="CAG6761771.1"/>
    <property type="molecule type" value="Transcribed_RNA"/>
</dbReference>
<proteinExistence type="predicted"/>
<evidence type="ECO:0000313" key="2">
    <source>
        <dbReference type="EMBL" id="CAG6761771.1"/>
    </source>
</evidence>
<name>A0A8D9EQ22_9HEMI</name>
<accession>A0A8D9EQ22</accession>
<organism evidence="2">
    <name type="scientific">Cacopsylla melanoneura</name>
    <dbReference type="NCBI Taxonomy" id="428564"/>
    <lineage>
        <taxon>Eukaryota</taxon>
        <taxon>Metazoa</taxon>
        <taxon>Ecdysozoa</taxon>
        <taxon>Arthropoda</taxon>
        <taxon>Hexapoda</taxon>
        <taxon>Insecta</taxon>
        <taxon>Pterygota</taxon>
        <taxon>Neoptera</taxon>
        <taxon>Paraneoptera</taxon>
        <taxon>Hemiptera</taxon>
        <taxon>Sternorrhyncha</taxon>
        <taxon>Psylloidea</taxon>
        <taxon>Psyllidae</taxon>
        <taxon>Psyllinae</taxon>
        <taxon>Cacopsylla</taxon>
    </lineage>
</organism>
<feature type="signal peptide" evidence="1">
    <location>
        <begin position="1"/>
        <end position="28"/>
    </location>
</feature>
<evidence type="ECO:0000256" key="1">
    <source>
        <dbReference type="SAM" id="SignalP"/>
    </source>
</evidence>
<feature type="chain" id="PRO_5034169548" evidence="1">
    <location>
        <begin position="29"/>
        <end position="122"/>
    </location>
</feature>